<keyword evidence="1" id="KW-0560">Oxidoreductase</keyword>
<evidence type="ECO:0000256" key="1">
    <source>
        <dbReference type="ARBA" id="ARBA00023002"/>
    </source>
</evidence>
<evidence type="ECO:0000313" key="4">
    <source>
        <dbReference type="Proteomes" id="UP000186817"/>
    </source>
</evidence>
<protein>
    <submittedName>
        <fullName evidence="3">Tropinone reductase 1</fullName>
    </submittedName>
</protein>
<dbReference type="Proteomes" id="UP000186817">
    <property type="component" value="Unassembled WGS sequence"/>
</dbReference>
<feature type="region of interest" description="Disordered" evidence="2">
    <location>
        <begin position="426"/>
        <end position="451"/>
    </location>
</feature>
<evidence type="ECO:0000256" key="2">
    <source>
        <dbReference type="SAM" id="MobiDB-lite"/>
    </source>
</evidence>
<evidence type="ECO:0000313" key="3">
    <source>
        <dbReference type="EMBL" id="OLQ15129.1"/>
    </source>
</evidence>
<dbReference type="PRINTS" id="PR00080">
    <property type="entry name" value="SDRFAMILY"/>
</dbReference>
<dbReference type="EMBL" id="LSRX01000007">
    <property type="protein sequence ID" value="OLQ15129.1"/>
    <property type="molecule type" value="Genomic_DNA"/>
</dbReference>
<dbReference type="Pfam" id="PF13561">
    <property type="entry name" value="adh_short_C2"/>
    <property type="match status" value="1"/>
</dbReference>
<name>A0A1Q9F698_SYMMI</name>
<reference evidence="3 4" key="1">
    <citation type="submission" date="2016-02" db="EMBL/GenBank/DDBJ databases">
        <title>Genome analysis of coral dinoflagellate symbionts highlights evolutionary adaptations to a symbiotic lifestyle.</title>
        <authorList>
            <person name="Aranda M."/>
            <person name="Li Y."/>
            <person name="Liew Y.J."/>
            <person name="Baumgarten S."/>
            <person name="Simakov O."/>
            <person name="Wilson M."/>
            <person name="Piel J."/>
            <person name="Ashoor H."/>
            <person name="Bougouffa S."/>
            <person name="Bajic V.B."/>
            <person name="Ryu T."/>
            <person name="Ravasi T."/>
            <person name="Bayer T."/>
            <person name="Micklem G."/>
            <person name="Kim H."/>
            <person name="Bhak J."/>
            <person name="Lajeunesse T.C."/>
            <person name="Voolstra C.R."/>
        </authorList>
    </citation>
    <scope>NUCLEOTIDE SEQUENCE [LARGE SCALE GENOMIC DNA]</scope>
    <source>
        <strain evidence="3 4">CCMP2467</strain>
    </source>
</reference>
<organism evidence="3 4">
    <name type="scientific">Symbiodinium microadriaticum</name>
    <name type="common">Dinoflagellate</name>
    <name type="synonym">Zooxanthella microadriatica</name>
    <dbReference type="NCBI Taxonomy" id="2951"/>
    <lineage>
        <taxon>Eukaryota</taxon>
        <taxon>Sar</taxon>
        <taxon>Alveolata</taxon>
        <taxon>Dinophyceae</taxon>
        <taxon>Suessiales</taxon>
        <taxon>Symbiodiniaceae</taxon>
        <taxon>Symbiodinium</taxon>
    </lineage>
</organism>
<comment type="caution">
    <text evidence="3">The sequence shown here is derived from an EMBL/GenBank/DDBJ whole genome shotgun (WGS) entry which is preliminary data.</text>
</comment>
<dbReference type="InterPro" id="IPR036291">
    <property type="entry name" value="NAD(P)-bd_dom_sf"/>
</dbReference>
<dbReference type="PRINTS" id="PR00081">
    <property type="entry name" value="GDHRDH"/>
</dbReference>
<keyword evidence="4" id="KW-1185">Reference proteome</keyword>
<dbReference type="Gene3D" id="3.40.50.720">
    <property type="entry name" value="NAD(P)-binding Rossmann-like Domain"/>
    <property type="match status" value="1"/>
</dbReference>
<sequence>MLATGWCMHGPVAAPAFGSQAPRAPRSFSALCRLQPPMALSAVFAAGSRLRKRRSERRGSRGLELESSSSGLETLEGARALVTGGSRGIGLATAQLLLSLGAEVTICARGEEDLAKAQEQMPRSCRAVPADLATKAGVEALVDQLGPELDILVNNCGINIRKRAEDYTEEDFEAIFNTNFMSCMRLSRAVLPLLRKTRRHRIEGQSRNVSSVAGTGHIPSGFPYAASKAAMNQMTRNLAVEWARFGIRVNAVAPGAIATPLVAKANPTYIEDFRQRKPLGRLGDVMEVARPIAFLASGAAAFITGQTLHVDGGFTVTSFNEVPDYWDVAKRVESRAPLAGSNFLDNAALARLTSWTQATTGFMAPSKPSKGSKETPKEADKGSQKRSASFKPLLAAKIVEVRDTYGKMSAKARGVRIHNGPLELRKALPSRDTTEWVRSAKQPYSTLELGP</sequence>
<dbReference type="OrthoDB" id="1274115at2759"/>
<feature type="compositionally biased region" description="Basic and acidic residues" evidence="2">
    <location>
        <begin position="371"/>
        <end position="383"/>
    </location>
</feature>
<feature type="region of interest" description="Disordered" evidence="2">
    <location>
        <begin position="360"/>
        <end position="387"/>
    </location>
</feature>
<dbReference type="PANTHER" id="PTHR42898:SF6">
    <property type="entry name" value="NADP-DEPENDENT MANNITOL DEHYDROGENASE"/>
    <property type="match status" value="1"/>
</dbReference>
<dbReference type="InterPro" id="IPR002347">
    <property type="entry name" value="SDR_fam"/>
</dbReference>
<accession>A0A1Q9F698</accession>
<dbReference type="InterPro" id="IPR020904">
    <property type="entry name" value="Sc_DH/Rdtase_CS"/>
</dbReference>
<dbReference type="FunFam" id="3.40.50.720:FF:000084">
    <property type="entry name" value="Short-chain dehydrogenase reductase"/>
    <property type="match status" value="1"/>
</dbReference>
<dbReference type="GO" id="GO:0016491">
    <property type="term" value="F:oxidoreductase activity"/>
    <property type="evidence" value="ECO:0007669"/>
    <property type="project" value="UniProtKB-KW"/>
</dbReference>
<proteinExistence type="predicted"/>
<dbReference type="InterPro" id="IPR045000">
    <property type="entry name" value="TR"/>
</dbReference>
<dbReference type="PANTHER" id="PTHR42898">
    <property type="entry name" value="TROPINONE REDUCTASE"/>
    <property type="match status" value="1"/>
</dbReference>
<dbReference type="AlphaFoldDB" id="A0A1Q9F698"/>
<dbReference type="PROSITE" id="PS00061">
    <property type="entry name" value="ADH_SHORT"/>
    <property type="match status" value="1"/>
</dbReference>
<gene>
    <name evidence="3" type="primary">TR1</name>
    <name evidence="3" type="ORF">AK812_SmicGene770</name>
</gene>
<dbReference type="SUPFAM" id="SSF51735">
    <property type="entry name" value="NAD(P)-binding Rossmann-fold domains"/>
    <property type="match status" value="1"/>
</dbReference>